<comment type="caution">
    <text evidence="2">The sequence shown here is derived from an EMBL/GenBank/DDBJ whole genome shotgun (WGS) entry which is preliminary data.</text>
</comment>
<dbReference type="Proteomes" id="UP001230207">
    <property type="component" value="Unassembled WGS sequence"/>
</dbReference>
<dbReference type="RefSeq" id="WP_307226218.1">
    <property type="nucleotide sequence ID" value="NZ_JAUSVF010000001.1"/>
</dbReference>
<gene>
    <name evidence="2" type="ORF">QO002_000430</name>
</gene>
<accession>A0ABU0BN35</accession>
<evidence type="ECO:0000313" key="3">
    <source>
        <dbReference type="Proteomes" id="UP001230207"/>
    </source>
</evidence>
<sequence>MSEKSNDAKDVPDLARHYRPVAIRSVVAAHALIKRPAATLPPEPETTSMFSLPEGFHAQIED</sequence>
<protein>
    <submittedName>
        <fullName evidence="2">Uncharacterized protein</fullName>
    </submittedName>
</protein>
<name>A0ABU0BN35_9HYPH</name>
<feature type="region of interest" description="Disordered" evidence="1">
    <location>
        <begin position="38"/>
        <end position="62"/>
    </location>
</feature>
<organism evidence="2 3">
    <name type="scientific">Pararhizobium capsulatum DSM 1112</name>
    <dbReference type="NCBI Taxonomy" id="1121113"/>
    <lineage>
        <taxon>Bacteria</taxon>
        <taxon>Pseudomonadati</taxon>
        <taxon>Pseudomonadota</taxon>
        <taxon>Alphaproteobacteria</taxon>
        <taxon>Hyphomicrobiales</taxon>
        <taxon>Rhizobiaceae</taxon>
        <taxon>Rhizobium/Agrobacterium group</taxon>
        <taxon>Pararhizobium</taxon>
    </lineage>
</organism>
<proteinExistence type="predicted"/>
<reference evidence="2 3" key="1">
    <citation type="submission" date="2023-07" db="EMBL/GenBank/DDBJ databases">
        <title>Genomic Encyclopedia of Type Strains, Phase IV (KMG-IV): sequencing the most valuable type-strain genomes for metagenomic binning, comparative biology and taxonomic classification.</title>
        <authorList>
            <person name="Goeker M."/>
        </authorList>
    </citation>
    <scope>NUCLEOTIDE SEQUENCE [LARGE SCALE GENOMIC DNA]</scope>
    <source>
        <strain evidence="2 3">DSM 1112</strain>
    </source>
</reference>
<evidence type="ECO:0000313" key="2">
    <source>
        <dbReference type="EMBL" id="MDQ0318292.1"/>
    </source>
</evidence>
<evidence type="ECO:0000256" key="1">
    <source>
        <dbReference type="SAM" id="MobiDB-lite"/>
    </source>
</evidence>
<keyword evidence="3" id="KW-1185">Reference proteome</keyword>
<dbReference type="EMBL" id="JAUSVF010000001">
    <property type="protein sequence ID" value="MDQ0318292.1"/>
    <property type="molecule type" value="Genomic_DNA"/>
</dbReference>